<evidence type="ECO:0000313" key="1">
    <source>
        <dbReference type="EMBL" id="OWO99753.1"/>
    </source>
</evidence>
<comment type="caution">
    <text evidence="1">The sequence shown here is derived from an EMBL/GenBank/DDBJ whole genome shotgun (WGS) entry which is preliminary data.</text>
</comment>
<gene>
    <name evidence="1" type="ORF">B2J93_6808</name>
</gene>
<evidence type="ECO:0000313" key="2">
    <source>
        <dbReference type="Proteomes" id="UP000242519"/>
    </source>
</evidence>
<name>A0A218YWA2_9HELO</name>
<dbReference type="InParanoid" id="A0A218YWA2"/>
<organism evidence="1 2">
    <name type="scientific">Diplocarpon coronariae</name>
    <dbReference type="NCBI Taxonomy" id="2795749"/>
    <lineage>
        <taxon>Eukaryota</taxon>
        <taxon>Fungi</taxon>
        <taxon>Dikarya</taxon>
        <taxon>Ascomycota</taxon>
        <taxon>Pezizomycotina</taxon>
        <taxon>Leotiomycetes</taxon>
        <taxon>Helotiales</taxon>
        <taxon>Drepanopezizaceae</taxon>
        <taxon>Diplocarpon</taxon>
    </lineage>
</organism>
<accession>A0A218YWA2</accession>
<reference evidence="1 2" key="1">
    <citation type="submission" date="2017-04" db="EMBL/GenBank/DDBJ databases">
        <title>Draft genome sequence of Marssonina coronaria NL1: causal agent of apple blotch.</title>
        <authorList>
            <person name="Cheng Q."/>
        </authorList>
    </citation>
    <scope>NUCLEOTIDE SEQUENCE [LARGE SCALE GENOMIC DNA]</scope>
    <source>
        <strain evidence="1 2">NL1</strain>
    </source>
</reference>
<protein>
    <submittedName>
        <fullName evidence="1">Uncharacterized protein</fullName>
    </submittedName>
</protein>
<dbReference type="EMBL" id="MZNU01000342">
    <property type="protein sequence ID" value="OWO99753.1"/>
    <property type="molecule type" value="Genomic_DNA"/>
</dbReference>
<dbReference type="AlphaFoldDB" id="A0A218YWA2"/>
<proteinExistence type="predicted"/>
<sequence length="116" mass="13205">MADIDESIRLPRAQIGISLQSRLAARYILRERPDTHSVNCSPGDRVDVENTIRTSPRYFQPHPIPNARCHLGPLRRQQIPRLDHRCPSSCWCRAALQRRLLSGAFDTLSVARALHS</sequence>
<dbReference type="Proteomes" id="UP000242519">
    <property type="component" value="Unassembled WGS sequence"/>
</dbReference>
<keyword evidence="2" id="KW-1185">Reference proteome</keyword>